<dbReference type="PANTHER" id="PTHR44758">
    <property type="entry name" value="NAD(P) TRANSHYDROGENASE SUBUNIT BETA"/>
    <property type="match status" value="1"/>
</dbReference>
<keyword evidence="9 15" id="KW-0521">NADP</keyword>
<evidence type="ECO:0000256" key="9">
    <source>
        <dbReference type="ARBA" id="ARBA00022857"/>
    </source>
</evidence>
<keyword evidence="13 15" id="KW-0472">Membrane</keyword>
<dbReference type="InterPro" id="IPR029035">
    <property type="entry name" value="DHS-like_NAD/FAD-binding_dom"/>
</dbReference>
<evidence type="ECO:0000256" key="2">
    <source>
        <dbReference type="ARBA" id="ARBA00004429"/>
    </source>
</evidence>
<feature type="transmembrane region" description="Helical" evidence="16">
    <location>
        <begin position="216"/>
        <end position="235"/>
    </location>
</feature>
<dbReference type="EC" id="7.1.1.1" evidence="4 15"/>
<evidence type="ECO:0000256" key="15">
    <source>
        <dbReference type="PIRNR" id="PIRNR000204"/>
    </source>
</evidence>
<keyword evidence="12 15" id="KW-0520">NAD</keyword>
<feature type="transmembrane region" description="Helical" evidence="16">
    <location>
        <begin position="165"/>
        <end position="183"/>
    </location>
</feature>
<comment type="function">
    <text evidence="1 15">The transhydrogenation between NADH and NADP is coupled to respiration and ATP hydrolysis and functions as a proton pump across the membrane.</text>
</comment>
<dbReference type="InterPro" id="IPR012136">
    <property type="entry name" value="NADH_DH_b"/>
</dbReference>
<dbReference type="Pfam" id="PF02233">
    <property type="entry name" value="PNTB"/>
    <property type="match status" value="1"/>
</dbReference>
<evidence type="ECO:0000256" key="4">
    <source>
        <dbReference type="ARBA" id="ARBA00012943"/>
    </source>
</evidence>
<keyword evidence="8 16" id="KW-0812">Transmembrane</keyword>
<organism evidence="18 19">
    <name type="scientific">Occallatibacter riparius</name>
    <dbReference type="NCBI Taxonomy" id="1002689"/>
    <lineage>
        <taxon>Bacteria</taxon>
        <taxon>Pseudomonadati</taxon>
        <taxon>Acidobacteriota</taxon>
        <taxon>Terriglobia</taxon>
        <taxon>Terriglobales</taxon>
        <taxon>Acidobacteriaceae</taxon>
        <taxon>Occallatibacter</taxon>
    </lineage>
</organism>
<evidence type="ECO:0000256" key="8">
    <source>
        <dbReference type="ARBA" id="ARBA00022692"/>
    </source>
</evidence>
<feature type="transmembrane region" description="Helical" evidence="16">
    <location>
        <begin position="127"/>
        <end position="145"/>
    </location>
</feature>
<feature type="transmembrane region" description="Helical" evidence="16">
    <location>
        <begin position="6"/>
        <end position="28"/>
    </location>
</feature>
<evidence type="ECO:0000256" key="13">
    <source>
        <dbReference type="ARBA" id="ARBA00023136"/>
    </source>
</evidence>
<evidence type="ECO:0000259" key="17">
    <source>
        <dbReference type="Pfam" id="PF02233"/>
    </source>
</evidence>
<evidence type="ECO:0000256" key="3">
    <source>
        <dbReference type="ARBA" id="ARBA00007919"/>
    </source>
</evidence>
<keyword evidence="10 15" id="KW-1278">Translocase</keyword>
<keyword evidence="11 16" id="KW-1133">Transmembrane helix</keyword>
<evidence type="ECO:0000256" key="11">
    <source>
        <dbReference type="ARBA" id="ARBA00022989"/>
    </source>
</evidence>
<accession>A0A9J7BJU6</accession>
<evidence type="ECO:0000256" key="5">
    <source>
        <dbReference type="ARBA" id="ARBA00014581"/>
    </source>
</evidence>
<dbReference type="Proteomes" id="UP001059380">
    <property type="component" value="Chromosome"/>
</dbReference>
<proteinExistence type="inferred from homology"/>
<dbReference type="GO" id="GO:0008750">
    <property type="term" value="F:proton-translocating NAD(P)+ transhydrogenase activity"/>
    <property type="evidence" value="ECO:0007669"/>
    <property type="project" value="UniProtKB-EC"/>
</dbReference>
<name>A0A9J7BJU6_9BACT</name>
<feature type="domain" description="NADP transhydrogenase beta-like" evidence="17">
    <location>
        <begin position="14"/>
        <end position="459"/>
    </location>
</feature>
<dbReference type="RefSeq" id="WP_260791114.1">
    <property type="nucleotide sequence ID" value="NZ_CP093313.1"/>
</dbReference>
<feature type="transmembrane region" description="Helical" evidence="16">
    <location>
        <begin position="40"/>
        <end position="58"/>
    </location>
</feature>
<dbReference type="InterPro" id="IPR034300">
    <property type="entry name" value="PNTB-like"/>
</dbReference>
<evidence type="ECO:0000256" key="10">
    <source>
        <dbReference type="ARBA" id="ARBA00022967"/>
    </source>
</evidence>
<reference evidence="18" key="1">
    <citation type="submission" date="2021-04" db="EMBL/GenBank/DDBJ databases">
        <title>Phylogenetic analysis of Acidobacteriaceae.</title>
        <authorList>
            <person name="Qiu L."/>
            <person name="Zhang Q."/>
        </authorList>
    </citation>
    <scope>NUCLEOTIDE SEQUENCE</scope>
    <source>
        <strain evidence="18">DSM 25168</strain>
    </source>
</reference>
<gene>
    <name evidence="18" type="ORF">MOP44_15925</name>
</gene>
<comment type="subcellular location">
    <subcellularLocation>
        <location evidence="2">Cell inner membrane</location>
        <topology evidence="2">Multi-pass membrane protein</topology>
    </subcellularLocation>
</comment>
<dbReference type="PANTHER" id="PTHR44758:SF1">
    <property type="entry name" value="NAD(P) TRANSHYDROGENASE SUBUNIT BETA"/>
    <property type="match status" value="1"/>
</dbReference>
<dbReference type="Gene3D" id="3.40.50.1220">
    <property type="entry name" value="TPP-binding domain"/>
    <property type="match status" value="1"/>
</dbReference>
<evidence type="ECO:0000313" key="18">
    <source>
        <dbReference type="EMBL" id="UWZ82058.1"/>
    </source>
</evidence>
<evidence type="ECO:0000256" key="16">
    <source>
        <dbReference type="SAM" id="Phobius"/>
    </source>
</evidence>
<protein>
    <recommendedName>
        <fullName evidence="5 15">NAD(P) transhydrogenase subunit beta</fullName>
        <ecNumber evidence="4 15">7.1.1.1</ecNumber>
    </recommendedName>
    <alternativeName>
        <fullName evidence="15">Nicotinamide nucleotide transhydrogenase subunit beta</fullName>
    </alternativeName>
</protein>
<dbReference type="GO" id="GO:0050661">
    <property type="term" value="F:NADP binding"/>
    <property type="evidence" value="ECO:0007669"/>
    <property type="project" value="InterPro"/>
</dbReference>
<evidence type="ECO:0000256" key="14">
    <source>
        <dbReference type="ARBA" id="ARBA00048202"/>
    </source>
</evidence>
<evidence type="ECO:0000256" key="12">
    <source>
        <dbReference type="ARBA" id="ARBA00023027"/>
    </source>
</evidence>
<sequence>MNFATYSPSMYFMEATYLIASILFILSLKMMSHPDTARRGMFLAEGGMFAAVVGTLIGGHIISWTWIIAGLSLGSIIGAWMAVSVPMTAMPQRTALSHAFGALAAALVGIGEFLVNINELGPVKRGALGFEIILGALTTTGSLIAAGKLQGIVPGRPIQFKGQNIVNLATAAAMAGCFFYFWFNPEASAVFYSMLGIAFLFGVMLVIPIGSADMPVVMSLLNSYAGLAAAATGFVLGNNVLIIAGTLDGFSGFILSVLMCKAMNRSITNVLFGGFGSVIAEETHSAGGVMREISLDDAAMQLAFASRVIFVPGYGLATAQAQHAVRELADMLEERGVTVKYAIHPVAGRMPGHMNVLLAEANVPYSALYEMEQINPEFPSTDVAVVIGANDVVNPDARDNPKSLIAGMPILEVDRARSVIVLKRGQGRGFSGLENPLFFKSCTSMLYGDAKSSLTHLAQAVQHV</sequence>
<dbReference type="PIRSF" id="PIRSF000204">
    <property type="entry name" value="PNTB"/>
    <property type="match status" value="1"/>
</dbReference>
<dbReference type="EMBL" id="CP093313">
    <property type="protein sequence ID" value="UWZ82058.1"/>
    <property type="molecule type" value="Genomic_DNA"/>
</dbReference>
<evidence type="ECO:0000256" key="1">
    <source>
        <dbReference type="ARBA" id="ARBA00003943"/>
    </source>
</evidence>
<dbReference type="KEGG" id="orp:MOP44_15925"/>
<keyword evidence="7 15" id="KW-0997">Cell inner membrane</keyword>
<feature type="transmembrane region" description="Helical" evidence="16">
    <location>
        <begin position="95"/>
        <end position="115"/>
    </location>
</feature>
<evidence type="ECO:0000256" key="7">
    <source>
        <dbReference type="ARBA" id="ARBA00022519"/>
    </source>
</evidence>
<feature type="transmembrane region" description="Helical" evidence="16">
    <location>
        <begin position="64"/>
        <end position="83"/>
    </location>
</feature>
<evidence type="ECO:0000256" key="6">
    <source>
        <dbReference type="ARBA" id="ARBA00022475"/>
    </source>
</evidence>
<keyword evidence="6 15" id="KW-1003">Cell membrane</keyword>
<dbReference type="SUPFAM" id="SSF52467">
    <property type="entry name" value="DHS-like NAD/FAD-binding domain"/>
    <property type="match status" value="1"/>
</dbReference>
<comment type="similarity">
    <text evidence="3 15">Belongs to the PNT beta subunit family.</text>
</comment>
<comment type="catalytic activity">
    <reaction evidence="14 15">
        <text>NAD(+) + NADPH + H(+)(in) = NADH + NADP(+) + H(+)(out)</text>
        <dbReference type="Rhea" id="RHEA:47992"/>
        <dbReference type="ChEBI" id="CHEBI:15378"/>
        <dbReference type="ChEBI" id="CHEBI:57540"/>
        <dbReference type="ChEBI" id="CHEBI:57783"/>
        <dbReference type="ChEBI" id="CHEBI:57945"/>
        <dbReference type="ChEBI" id="CHEBI:58349"/>
        <dbReference type="EC" id="7.1.1.1"/>
    </reaction>
</comment>
<feature type="transmembrane region" description="Helical" evidence="16">
    <location>
        <begin position="189"/>
        <end position="209"/>
    </location>
</feature>
<keyword evidence="19" id="KW-1185">Reference proteome</keyword>
<evidence type="ECO:0000313" key="19">
    <source>
        <dbReference type="Proteomes" id="UP001059380"/>
    </source>
</evidence>
<dbReference type="AlphaFoldDB" id="A0A9J7BJU6"/>
<dbReference type="GO" id="GO:0005886">
    <property type="term" value="C:plasma membrane"/>
    <property type="evidence" value="ECO:0007669"/>
    <property type="project" value="UniProtKB-SubCell"/>
</dbReference>